<evidence type="ECO:0000313" key="2">
    <source>
        <dbReference type="Proteomes" id="UP000024635"/>
    </source>
</evidence>
<evidence type="ECO:0000313" key="1">
    <source>
        <dbReference type="EMBL" id="EYC04263.1"/>
    </source>
</evidence>
<accession>A0A016TP54</accession>
<dbReference type="EMBL" id="JARK01001425">
    <property type="protein sequence ID" value="EYC04263.1"/>
    <property type="molecule type" value="Genomic_DNA"/>
</dbReference>
<protein>
    <submittedName>
        <fullName evidence="1">Uncharacterized protein</fullName>
    </submittedName>
</protein>
<gene>
    <name evidence="1" type="primary">Acey_s0089.g2314</name>
    <name evidence="1" type="ORF">Y032_0089g2314</name>
</gene>
<organism evidence="1 2">
    <name type="scientific">Ancylostoma ceylanicum</name>
    <dbReference type="NCBI Taxonomy" id="53326"/>
    <lineage>
        <taxon>Eukaryota</taxon>
        <taxon>Metazoa</taxon>
        <taxon>Ecdysozoa</taxon>
        <taxon>Nematoda</taxon>
        <taxon>Chromadorea</taxon>
        <taxon>Rhabditida</taxon>
        <taxon>Rhabditina</taxon>
        <taxon>Rhabditomorpha</taxon>
        <taxon>Strongyloidea</taxon>
        <taxon>Ancylostomatidae</taxon>
        <taxon>Ancylostomatinae</taxon>
        <taxon>Ancylostoma</taxon>
    </lineage>
</organism>
<reference evidence="2" key="1">
    <citation type="journal article" date="2015" name="Nat. Genet.">
        <title>The genome and transcriptome of the zoonotic hookworm Ancylostoma ceylanicum identify infection-specific gene families.</title>
        <authorList>
            <person name="Schwarz E.M."/>
            <person name="Hu Y."/>
            <person name="Antoshechkin I."/>
            <person name="Miller M.M."/>
            <person name="Sternberg P.W."/>
            <person name="Aroian R.V."/>
        </authorList>
    </citation>
    <scope>NUCLEOTIDE SEQUENCE</scope>
    <source>
        <strain evidence="2">HY135</strain>
    </source>
</reference>
<sequence length="102" mass="11218">MVRLSLARKLRTLVILRYHSVLAAVVLLLLAVTLATQFGGPPSLVLAKSVRVQVGQSPRQSRTAMKYEPSVYEGGLKSFGNDLNIAAVFQTFLWHCIGMSFI</sequence>
<dbReference type="Proteomes" id="UP000024635">
    <property type="component" value="Unassembled WGS sequence"/>
</dbReference>
<comment type="caution">
    <text evidence="1">The sequence shown here is derived from an EMBL/GenBank/DDBJ whole genome shotgun (WGS) entry which is preliminary data.</text>
</comment>
<keyword evidence="2" id="KW-1185">Reference proteome</keyword>
<dbReference type="AlphaFoldDB" id="A0A016TP54"/>
<name>A0A016TP54_9BILA</name>
<proteinExistence type="predicted"/>